<dbReference type="OrthoDB" id="538640at2759"/>
<gene>
    <name evidence="1" type="primary">AIM41</name>
    <name evidence="2" type="ORF">MSAN_00013500</name>
</gene>
<sequence>MAALFRSLHRPVLRLRRPYSASTQAADVRAELTAAIKSAMKNKDTQASITLRAVLAEIHSADKTANHHVDSSAVVSILKKAVARRTDAAAQYAAAGRPELAEKETSEATLLSQFLPPVLSEAEVDNVLRNILTGSDVDPKKPGNIFKVFYGLVDKSTVDSEMVKRRLSVLLTPPN</sequence>
<protein>
    <recommendedName>
        <fullName evidence="1">Altered inheritance of mitochondria protein 41</fullName>
    </recommendedName>
</protein>
<dbReference type="Pfam" id="PF09424">
    <property type="entry name" value="YqeY"/>
    <property type="match status" value="1"/>
</dbReference>
<dbReference type="InterPro" id="IPR003789">
    <property type="entry name" value="Asn/Gln_tRNA_amidoTrase-B-like"/>
</dbReference>
<comment type="caution">
    <text evidence="2">The sequence shown here is derived from an EMBL/GenBank/DDBJ whole genome shotgun (WGS) entry which is preliminary data.</text>
</comment>
<dbReference type="EMBL" id="JACAZH010000001">
    <property type="protein sequence ID" value="KAF7375989.1"/>
    <property type="molecule type" value="Genomic_DNA"/>
</dbReference>
<dbReference type="GO" id="GO:0005739">
    <property type="term" value="C:mitochondrion"/>
    <property type="evidence" value="ECO:0007669"/>
    <property type="project" value="UniProtKB-SubCell"/>
</dbReference>
<dbReference type="InterPro" id="IPR019004">
    <property type="entry name" value="YqeY/Aim41"/>
</dbReference>
<comment type="similarity">
    <text evidence="1">Belongs to the AIM41 family.</text>
</comment>
<keyword evidence="1" id="KW-0496">Mitochondrion</keyword>
<organism evidence="2 3">
    <name type="scientific">Mycena sanguinolenta</name>
    <dbReference type="NCBI Taxonomy" id="230812"/>
    <lineage>
        <taxon>Eukaryota</taxon>
        <taxon>Fungi</taxon>
        <taxon>Dikarya</taxon>
        <taxon>Basidiomycota</taxon>
        <taxon>Agaricomycotina</taxon>
        <taxon>Agaricomycetes</taxon>
        <taxon>Agaricomycetidae</taxon>
        <taxon>Agaricales</taxon>
        <taxon>Marasmiineae</taxon>
        <taxon>Mycenaceae</taxon>
        <taxon>Mycena</taxon>
    </lineage>
</organism>
<dbReference type="InterPro" id="IPR042184">
    <property type="entry name" value="YqeY/Aim41_N"/>
</dbReference>
<proteinExistence type="inferred from homology"/>
<accession>A0A8H6ZEE2</accession>
<dbReference type="GO" id="GO:0016884">
    <property type="term" value="F:carbon-nitrogen ligase activity, with glutamine as amido-N-donor"/>
    <property type="evidence" value="ECO:0007669"/>
    <property type="project" value="UniProtKB-UniRule"/>
</dbReference>
<reference evidence="2" key="1">
    <citation type="submission" date="2020-05" db="EMBL/GenBank/DDBJ databases">
        <title>Mycena genomes resolve the evolution of fungal bioluminescence.</title>
        <authorList>
            <person name="Tsai I.J."/>
        </authorList>
    </citation>
    <scope>NUCLEOTIDE SEQUENCE</scope>
    <source>
        <strain evidence="2">160909Yilan</strain>
    </source>
</reference>
<evidence type="ECO:0000313" key="3">
    <source>
        <dbReference type="Proteomes" id="UP000623467"/>
    </source>
</evidence>
<dbReference type="Gene3D" id="1.10.1510.10">
    <property type="entry name" value="Uncharacterised protein YqeY/AIM41 PF09424, N-terminal domain"/>
    <property type="match status" value="1"/>
</dbReference>
<comment type="subcellular location">
    <subcellularLocation>
        <location evidence="1">Mitochondrion</location>
    </subcellularLocation>
</comment>
<name>A0A8H6ZEE2_9AGAR</name>
<dbReference type="AlphaFoldDB" id="A0A8H6ZEE2"/>
<evidence type="ECO:0000256" key="1">
    <source>
        <dbReference type="RuleBase" id="RU365099"/>
    </source>
</evidence>
<dbReference type="Proteomes" id="UP000623467">
    <property type="component" value="Unassembled WGS sequence"/>
</dbReference>
<dbReference type="SUPFAM" id="SSF89095">
    <property type="entry name" value="GatB/YqeY motif"/>
    <property type="match status" value="1"/>
</dbReference>
<dbReference type="PANTHER" id="PTHR28055">
    <property type="entry name" value="ALTERED INHERITANCE OF MITOCHONDRIA PROTEIN 41, MITOCHONDRIAL"/>
    <property type="match status" value="1"/>
</dbReference>
<keyword evidence="3" id="KW-1185">Reference proteome</keyword>
<evidence type="ECO:0000313" key="2">
    <source>
        <dbReference type="EMBL" id="KAF7375989.1"/>
    </source>
</evidence>
<dbReference type="PANTHER" id="PTHR28055:SF1">
    <property type="entry name" value="ALTERED INHERITANCE OF MITOCHONDRIA PROTEIN 41, MITOCHONDRIAL"/>
    <property type="match status" value="1"/>
</dbReference>